<proteinExistence type="predicted"/>
<keyword evidence="2" id="KW-1185">Reference proteome</keyword>
<gene>
    <name evidence="1" type="ORF">K432DRAFT_401130</name>
</gene>
<organism evidence="1 2">
    <name type="scientific">Lepidopterella palustris CBS 459.81</name>
    <dbReference type="NCBI Taxonomy" id="1314670"/>
    <lineage>
        <taxon>Eukaryota</taxon>
        <taxon>Fungi</taxon>
        <taxon>Dikarya</taxon>
        <taxon>Ascomycota</taxon>
        <taxon>Pezizomycotina</taxon>
        <taxon>Dothideomycetes</taxon>
        <taxon>Pleosporomycetidae</taxon>
        <taxon>Mytilinidiales</taxon>
        <taxon>Argynnaceae</taxon>
        <taxon>Lepidopterella</taxon>
    </lineage>
</organism>
<accession>A0A8E2EIH8</accession>
<reference evidence="1 2" key="1">
    <citation type="journal article" date="2016" name="Nat. Commun.">
        <title>Ectomycorrhizal ecology is imprinted in the genome of the dominant symbiotic fungus Cenococcum geophilum.</title>
        <authorList>
            <consortium name="DOE Joint Genome Institute"/>
            <person name="Peter M."/>
            <person name="Kohler A."/>
            <person name="Ohm R.A."/>
            <person name="Kuo A."/>
            <person name="Krutzmann J."/>
            <person name="Morin E."/>
            <person name="Arend M."/>
            <person name="Barry K.W."/>
            <person name="Binder M."/>
            <person name="Choi C."/>
            <person name="Clum A."/>
            <person name="Copeland A."/>
            <person name="Grisel N."/>
            <person name="Haridas S."/>
            <person name="Kipfer T."/>
            <person name="LaButti K."/>
            <person name="Lindquist E."/>
            <person name="Lipzen A."/>
            <person name="Maire R."/>
            <person name="Meier B."/>
            <person name="Mihaltcheva S."/>
            <person name="Molinier V."/>
            <person name="Murat C."/>
            <person name="Poggeler S."/>
            <person name="Quandt C.A."/>
            <person name="Sperisen C."/>
            <person name="Tritt A."/>
            <person name="Tisserant E."/>
            <person name="Crous P.W."/>
            <person name="Henrissat B."/>
            <person name="Nehls U."/>
            <person name="Egli S."/>
            <person name="Spatafora J.W."/>
            <person name="Grigoriev I.V."/>
            <person name="Martin F.M."/>
        </authorList>
    </citation>
    <scope>NUCLEOTIDE SEQUENCE [LARGE SCALE GENOMIC DNA]</scope>
    <source>
        <strain evidence="1 2">CBS 459.81</strain>
    </source>
</reference>
<name>A0A8E2EIH8_9PEZI</name>
<dbReference type="AlphaFoldDB" id="A0A8E2EIH8"/>
<dbReference type="EMBL" id="KV744837">
    <property type="protein sequence ID" value="OCK84435.1"/>
    <property type="molecule type" value="Genomic_DNA"/>
</dbReference>
<evidence type="ECO:0000313" key="2">
    <source>
        <dbReference type="Proteomes" id="UP000250266"/>
    </source>
</evidence>
<protein>
    <submittedName>
        <fullName evidence="1">Uncharacterized protein</fullName>
    </submittedName>
</protein>
<sequence>MSGAKTNLLDKVVTHGDILDDMESFETLEEHMDGAIPNDVEQKMMDFTLHDEVEIDEDFSDDELAGINSQIKHLESVLRGDGVFYFDDYTRFIIGYNLLVRKILDDETTVSNTLSNVTNKVICKVGLSPTQPIDVVIVHAIVGGDLSGRYRENGQYSRSSQKGMET</sequence>
<dbReference type="Proteomes" id="UP000250266">
    <property type="component" value="Unassembled WGS sequence"/>
</dbReference>
<evidence type="ECO:0000313" key="1">
    <source>
        <dbReference type="EMBL" id="OCK84435.1"/>
    </source>
</evidence>